<evidence type="ECO:0000256" key="3">
    <source>
        <dbReference type="ARBA" id="ARBA00022833"/>
    </source>
</evidence>
<dbReference type="GO" id="GO:0006511">
    <property type="term" value="P:ubiquitin-dependent protein catabolic process"/>
    <property type="evidence" value="ECO:0007669"/>
    <property type="project" value="TreeGrafter"/>
</dbReference>
<evidence type="ECO:0000313" key="8">
    <source>
        <dbReference type="RefSeq" id="XP_022320633.1"/>
    </source>
</evidence>
<dbReference type="GO" id="GO:0061630">
    <property type="term" value="F:ubiquitin protein ligase activity"/>
    <property type="evidence" value="ECO:0007669"/>
    <property type="project" value="TreeGrafter"/>
</dbReference>
<dbReference type="PANTHER" id="PTHR45931:SF3">
    <property type="entry name" value="RING ZINC FINGER-CONTAINING PROTEIN"/>
    <property type="match status" value="1"/>
</dbReference>
<feature type="domain" description="RING-type" evidence="6">
    <location>
        <begin position="340"/>
        <end position="381"/>
    </location>
</feature>
<dbReference type="AlphaFoldDB" id="A0A8B8CXU9"/>
<feature type="region of interest" description="Disordered" evidence="5">
    <location>
        <begin position="98"/>
        <end position="232"/>
    </location>
</feature>
<dbReference type="KEGG" id="cvn:111122894"/>
<feature type="compositionally biased region" description="Basic and acidic residues" evidence="5">
    <location>
        <begin position="10"/>
        <end position="22"/>
    </location>
</feature>
<accession>A0A8B8CXU9</accession>
<sequence length="387" mass="42923">MASGQGPGNRDTRPHSLSKDEAYARQLQEEENAAVLEEDAAIARRMHRNFNIVPMPVMRLRGNGNHPSPNNVGEHPPPSHLRSMTPITQLFADLVVHASRNNPRNRTNAVSSEEEDSDTDSDSTVEEISPNATPVIPAPREQRGRGGRGTVNPRRSVHGMRPTETEVIATPSPSATPSRRGTTRGRGRGRVAARRGRGTGRGTMRRQETEDSSEGGPRTMEASAPPLSLALNRPELPRGETEPEIMLLNGQRASSISDDRFINIMRDPMLLILFLMGRRPELLVPDDVDPNDYESLWELAERIGEVKNRGMEKKEIEALPVKTFSSKTKLFTEDHEGPGCRVCLSSFKSGDKLCTLPCKHDYHAACVKEWLKRNASCPICRHDMKPS</sequence>
<evidence type="ECO:0000256" key="2">
    <source>
        <dbReference type="ARBA" id="ARBA00022771"/>
    </source>
</evidence>
<dbReference type="GeneID" id="111122894"/>
<proteinExistence type="predicted"/>
<dbReference type="InterPro" id="IPR013083">
    <property type="entry name" value="Znf_RING/FYVE/PHD"/>
</dbReference>
<feature type="compositionally biased region" description="Acidic residues" evidence="5">
    <location>
        <begin position="112"/>
        <end position="125"/>
    </location>
</feature>
<keyword evidence="7" id="KW-1185">Reference proteome</keyword>
<gene>
    <name evidence="8" type="primary">LOC111122894</name>
</gene>
<feature type="compositionally biased region" description="Polar residues" evidence="5">
    <location>
        <begin position="99"/>
        <end position="109"/>
    </location>
</feature>
<feature type="region of interest" description="Disordered" evidence="5">
    <location>
        <begin position="60"/>
        <end position="83"/>
    </location>
</feature>
<feature type="compositionally biased region" description="Basic residues" evidence="5">
    <location>
        <begin position="181"/>
        <end position="198"/>
    </location>
</feature>
<evidence type="ECO:0000256" key="5">
    <source>
        <dbReference type="SAM" id="MobiDB-lite"/>
    </source>
</evidence>
<dbReference type="OrthoDB" id="8062037at2759"/>
<keyword evidence="2 4" id="KW-0863">Zinc-finger</keyword>
<keyword evidence="1" id="KW-0479">Metal-binding</keyword>
<evidence type="ECO:0000313" key="7">
    <source>
        <dbReference type="Proteomes" id="UP000694844"/>
    </source>
</evidence>
<dbReference type="InterPro" id="IPR001841">
    <property type="entry name" value="Znf_RING"/>
</dbReference>
<protein>
    <submittedName>
        <fullName evidence="8">Uncharacterized RING finger protein ECU07_0330-like</fullName>
    </submittedName>
</protein>
<dbReference type="RefSeq" id="XP_022320633.1">
    <property type="nucleotide sequence ID" value="XM_022464925.1"/>
</dbReference>
<evidence type="ECO:0000256" key="4">
    <source>
        <dbReference type="PROSITE-ProRule" id="PRU00175"/>
    </source>
</evidence>
<dbReference type="GO" id="GO:0005634">
    <property type="term" value="C:nucleus"/>
    <property type="evidence" value="ECO:0007669"/>
    <property type="project" value="TreeGrafter"/>
</dbReference>
<reference evidence="8" key="1">
    <citation type="submission" date="2025-08" db="UniProtKB">
        <authorList>
            <consortium name="RefSeq"/>
        </authorList>
    </citation>
    <scope>IDENTIFICATION</scope>
    <source>
        <tissue evidence="8">Whole sample</tissue>
    </source>
</reference>
<dbReference type="Gene3D" id="3.30.40.10">
    <property type="entry name" value="Zinc/RING finger domain, C3HC4 (zinc finger)"/>
    <property type="match status" value="1"/>
</dbReference>
<dbReference type="Pfam" id="PF13639">
    <property type="entry name" value="zf-RING_2"/>
    <property type="match status" value="1"/>
</dbReference>
<organism evidence="7 8">
    <name type="scientific">Crassostrea virginica</name>
    <name type="common">Eastern oyster</name>
    <dbReference type="NCBI Taxonomy" id="6565"/>
    <lineage>
        <taxon>Eukaryota</taxon>
        <taxon>Metazoa</taxon>
        <taxon>Spiralia</taxon>
        <taxon>Lophotrochozoa</taxon>
        <taxon>Mollusca</taxon>
        <taxon>Bivalvia</taxon>
        <taxon>Autobranchia</taxon>
        <taxon>Pteriomorphia</taxon>
        <taxon>Ostreida</taxon>
        <taxon>Ostreoidea</taxon>
        <taxon>Ostreidae</taxon>
        <taxon>Crassostrea</taxon>
    </lineage>
</organism>
<name>A0A8B8CXU9_CRAVI</name>
<dbReference type="PANTHER" id="PTHR45931">
    <property type="entry name" value="SI:CH211-59O9.10"/>
    <property type="match status" value="1"/>
</dbReference>
<keyword evidence="3" id="KW-0862">Zinc</keyword>
<dbReference type="SUPFAM" id="SSF57850">
    <property type="entry name" value="RING/U-box"/>
    <property type="match status" value="1"/>
</dbReference>
<evidence type="ECO:0000256" key="1">
    <source>
        <dbReference type="ARBA" id="ARBA00022723"/>
    </source>
</evidence>
<dbReference type="PROSITE" id="PS50089">
    <property type="entry name" value="ZF_RING_2"/>
    <property type="match status" value="1"/>
</dbReference>
<dbReference type="InterPro" id="IPR051834">
    <property type="entry name" value="RING_finger_E3_ligase"/>
</dbReference>
<dbReference type="GO" id="GO:0008270">
    <property type="term" value="F:zinc ion binding"/>
    <property type="evidence" value="ECO:0007669"/>
    <property type="project" value="UniProtKB-KW"/>
</dbReference>
<dbReference type="SMART" id="SM00184">
    <property type="entry name" value="RING"/>
    <property type="match status" value="1"/>
</dbReference>
<feature type="region of interest" description="Disordered" evidence="5">
    <location>
        <begin position="1"/>
        <end position="22"/>
    </location>
</feature>
<dbReference type="Proteomes" id="UP000694844">
    <property type="component" value="Chromosome 3"/>
</dbReference>
<evidence type="ECO:0000259" key="6">
    <source>
        <dbReference type="PROSITE" id="PS50089"/>
    </source>
</evidence>
<feature type="compositionally biased region" description="Low complexity" evidence="5">
    <location>
        <begin position="170"/>
        <end position="180"/>
    </location>
</feature>